<sequence>MQDDLLLVMLKQDLEILHTAKDEYLTNLIKIAKEMIAREGITLGDDYEDQGIVVMYAAWMYRKRAAPDSAMPRMIRAALNNKLFSQKATVTTDV</sequence>
<reference evidence="1 2" key="1">
    <citation type="submission" date="2015-09" db="EMBL/GenBank/DDBJ databases">
        <title>Genome sequence of Acetobacterium wieringae DSM 1911.</title>
        <authorList>
            <person name="Poehlein A."/>
            <person name="Bengelsdorf F.R."/>
            <person name="Schiel-Bengelsdorf B."/>
            <person name="Duerre P."/>
            <person name="Daniel R."/>
        </authorList>
    </citation>
    <scope>NUCLEOTIDE SEQUENCE [LARGE SCALE GENOMIC DNA]</scope>
    <source>
        <strain evidence="1 2">DSM 1911</strain>
    </source>
</reference>
<comment type="caution">
    <text evidence="1">The sequence shown here is derived from an EMBL/GenBank/DDBJ whole genome shotgun (WGS) entry which is preliminary data.</text>
</comment>
<organism evidence="1 2">
    <name type="scientific">Acetobacterium wieringae</name>
    <dbReference type="NCBI Taxonomy" id="52694"/>
    <lineage>
        <taxon>Bacteria</taxon>
        <taxon>Bacillati</taxon>
        <taxon>Bacillota</taxon>
        <taxon>Clostridia</taxon>
        <taxon>Eubacteriales</taxon>
        <taxon>Eubacteriaceae</taxon>
        <taxon>Acetobacterium</taxon>
    </lineage>
</organism>
<dbReference type="OrthoDB" id="1808529at2"/>
<dbReference type="Proteomes" id="UP000176244">
    <property type="component" value="Unassembled WGS sequence"/>
</dbReference>
<protein>
    <recommendedName>
        <fullName evidence="3">Phage gp6-like head-tail connector protein</fullName>
    </recommendedName>
</protein>
<evidence type="ECO:0008006" key="3">
    <source>
        <dbReference type="Google" id="ProtNLM"/>
    </source>
</evidence>
<evidence type="ECO:0000313" key="2">
    <source>
        <dbReference type="Proteomes" id="UP000176244"/>
    </source>
</evidence>
<accession>A0A1F2PEZ0</accession>
<name>A0A1F2PEZ0_9FIRM</name>
<dbReference type="EMBL" id="LKEU01000043">
    <property type="protein sequence ID" value="OFV69261.1"/>
    <property type="molecule type" value="Genomic_DNA"/>
</dbReference>
<proteinExistence type="predicted"/>
<gene>
    <name evidence="1" type="ORF">ACWI_33050</name>
</gene>
<dbReference type="STRING" id="52694.ACWI_33050"/>
<dbReference type="RefSeq" id="WP_070372557.1">
    <property type="nucleotide sequence ID" value="NZ_LKEU01000043.1"/>
</dbReference>
<evidence type="ECO:0000313" key="1">
    <source>
        <dbReference type="EMBL" id="OFV69261.1"/>
    </source>
</evidence>
<dbReference type="AlphaFoldDB" id="A0A1F2PEZ0"/>